<sequence>MSAYQLIKKPVDEIRQELAQYGAELHSTRLPETYLIKFTPQTKVGHPAINHLKGLIFNHTTGTIWSMTYPVPIEMKDLTPEESEFTLAQIFQNSLRHPYTVQEALDGTMLRLWYHPETQCWWLSTNGKEDSSEAYWMNGCSFYDQFWSAEPQIQTDHLNQNYVYLFLLCHPLNVIVVNHTQPKVYHVATYDRETLSELPPQEIGVEQLPDYFSPETGLAPTLEEIQKKIHEAHDKPVASAGFLVTQKTEIDGIVIVKRYRFENANYTRARELRGESNNIDFHLLELVLSDTPTSAEVLEEFLTFYPIYRSEVELLQQRLANLVGKLYREYGLRHKSHHDIFVHPRHHKFLGEIHTQIYLNRLKAQQKTVQYMDIMEMVRHQPPAKVLYLLNYIYDI</sequence>
<dbReference type="AlphaFoldDB" id="A0A6C0BLT6"/>
<proteinExistence type="predicted"/>
<reference evidence="1" key="1">
    <citation type="journal article" date="2020" name="Nature">
        <title>Giant virus diversity and host interactions through global metagenomics.</title>
        <authorList>
            <person name="Schulz F."/>
            <person name="Roux S."/>
            <person name="Paez-Espino D."/>
            <person name="Jungbluth S."/>
            <person name="Walsh D.A."/>
            <person name="Denef V.J."/>
            <person name="McMahon K.D."/>
            <person name="Konstantinidis K.T."/>
            <person name="Eloe-Fadrosh E.A."/>
            <person name="Kyrpides N.C."/>
            <person name="Woyke T."/>
        </authorList>
    </citation>
    <scope>NUCLEOTIDE SEQUENCE</scope>
    <source>
        <strain evidence="1">GVMAG-M-3300014204-73</strain>
    </source>
</reference>
<evidence type="ECO:0008006" key="2">
    <source>
        <dbReference type="Google" id="ProtNLM"/>
    </source>
</evidence>
<organism evidence="1">
    <name type="scientific">viral metagenome</name>
    <dbReference type="NCBI Taxonomy" id="1070528"/>
    <lineage>
        <taxon>unclassified sequences</taxon>
        <taxon>metagenomes</taxon>
        <taxon>organismal metagenomes</taxon>
    </lineage>
</organism>
<protein>
    <recommendedName>
        <fullName evidence="2">2'-5' RNA ligase</fullName>
    </recommendedName>
</protein>
<dbReference type="EMBL" id="MN739177">
    <property type="protein sequence ID" value="QHS92263.1"/>
    <property type="molecule type" value="Genomic_DNA"/>
</dbReference>
<evidence type="ECO:0000313" key="1">
    <source>
        <dbReference type="EMBL" id="QHS92263.1"/>
    </source>
</evidence>
<accession>A0A6C0BLT6</accession>
<name>A0A6C0BLT6_9ZZZZ</name>